<keyword evidence="5 10" id="KW-0812">Transmembrane</keyword>
<feature type="transmembrane region" description="Helical" evidence="10">
    <location>
        <begin position="1212"/>
        <end position="1234"/>
    </location>
</feature>
<feature type="transmembrane region" description="Helical" evidence="10">
    <location>
        <begin position="421"/>
        <end position="449"/>
    </location>
</feature>
<dbReference type="InterPro" id="IPR031334">
    <property type="entry name" value="Piezo_cap_dom"/>
</dbReference>
<evidence type="ECO:0000256" key="8">
    <source>
        <dbReference type="ARBA" id="ARBA00023136"/>
    </source>
</evidence>
<keyword evidence="3" id="KW-0813">Transport</keyword>
<dbReference type="STRING" id="51028.A0A0N4UW41"/>
<dbReference type="PANTHER" id="PTHR13167:SF25">
    <property type="entry name" value="PIEZO-TYPE MECHANOSENSITIVE ION CHANNEL COMPONENT"/>
    <property type="match status" value="1"/>
</dbReference>
<protein>
    <submittedName>
        <fullName evidence="18">Piezo_RRas_bdg domain-containing protein</fullName>
    </submittedName>
</protein>
<evidence type="ECO:0000259" key="15">
    <source>
        <dbReference type="Pfam" id="PF24874"/>
    </source>
</evidence>
<dbReference type="InterPro" id="IPR031805">
    <property type="entry name" value="Piezo_TM25-28"/>
</dbReference>
<keyword evidence="17" id="KW-1185">Reference proteome</keyword>
<feature type="transmembrane region" description="Helical" evidence="10">
    <location>
        <begin position="298"/>
        <end position="317"/>
    </location>
</feature>
<evidence type="ECO:0000256" key="2">
    <source>
        <dbReference type="ARBA" id="ARBA00007821"/>
    </source>
</evidence>
<feature type="transmembrane region" description="Helical" evidence="10">
    <location>
        <begin position="107"/>
        <end position="128"/>
    </location>
</feature>
<feature type="domain" description="Piezo THU9 and anchor" evidence="15">
    <location>
        <begin position="1211"/>
        <end position="1450"/>
    </location>
</feature>
<organism evidence="18">
    <name type="scientific">Enterobius vermicularis</name>
    <name type="common">Human pinworm</name>
    <dbReference type="NCBI Taxonomy" id="51028"/>
    <lineage>
        <taxon>Eukaryota</taxon>
        <taxon>Metazoa</taxon>
        <taxon>Ecdysozoa</taxon>
        <taxon>Nematoda</taxon>
        <taxon>Chromadorea</taxon>
        <taxon>Rhabditida</taxon>
        <taxon>Spirurina</taxon>
        <taxon>Oxyuridomorpha</taxon>
        <taxon>Oxyuroidea</taxon>
        <taxon>Oxyuridae</taxon>
        <taxon>Enterobius</taxon>
    </lineage>
</organism>
<evidence type="ECO:0000256" key="3">
    <source>
        <dbReference type="ARBA" id="ARBA00022448"/>
    </source>
</evidence>
<evidence type="ECO:0000313" key="16">
    <source>
        <dbReference type="EMBL" id="VDD86255.1"/>
    </source>
</evidence>
<name>A0A0N4UW41_ENTVE</name>
<sequence>MKNSAFIKRITCLVLLSFASIGYQSFYHFTLFFASLVMNAAFAFRRKFPSSGWWVTLSIVYIFLHFVLLFFVQTPPVRDRIHDVIKRSLGLVDVICFGKTECERPNVTFYFGLVCELCLIFLLAWNRGVSTSRFQYETENRKSWRHQIYLICPITILLWSLFFPSWLSFVWLVSSWFLFSRISERRHRLTVAPLLVAYASFLLIINYICCLANFSGVQVKKIGLHSVTGKDAFYSLLLKILFTLPFYTMRYFDGGSLDGPCESTQREATPVDYSAVQWVAPFICLFTCERIDTVNKSLLGILYVCLRYLFLLQFGDWSSLDENHWLGDGTIDLLQKLWLPIVFIIFIIFIHLRRLEHPFDAAWSPSSLMSKLFSTYCDAVISVLLSIFAAFNVSAIGLILFLLSVVIFVATPKTRYVFMNSALYLIVFGLSGGIACCAACVLLAILWMLSFLTSALFLPSYSYPENCSDVFHLDQNTVEWVGISSEQLWTISVLLFLLSSRCVFYIEKSVWLADIKRADAEKGVSLAAKYLVKFWMHKFGLEISLTFGLAVTTIHHDIVGLLFFISIVLFRLLSHRRRSFFWPYYVQFLLLVVIVEYLSALSIPHQFLRCINFFWKSWDVSWRNYLVLPPSFNSPIVLMLDFIYVLLALAQKEVYEREDDHPGGDNVPLSELFVYKPTVQTSVPPLYKDFISMKGNLLAYVHSAVFLYSHWVTLILVLICGIEGGSFLAYTYIVAVFVLLWMDTHLYSNYSFHRFLLYWNILVYYNLIALTVKLFYFNSACFLDAGLPCWMENFLGLRCASSSCRHRGPAAILIYDVICFCALIFQVRIFNSWYFQLVIADYRADRILGSRGAELLLEMKTREKRRSERRLHSNVNWIELVVTAEDRVKPESDDLPPSTHEEIKRSGYYHQMGERFFPRNALRDGDTETARRFSCIAQEMDIPILREQEATMVEKTVEILDSVRLTLRHLLHQINNPEWLFRISKGHAYIAYVLENDKRRIKSILGERLLTADSGPKLESLRQEILQNGDFSINDLSPQILTQEALDEWQSIHPAFKLLYCVSHVIMAQSELVFCWGALCVPGPPKSFWFFTTCYLQFIIMFRMVCQNAFINEILDRSKLDNENPFSLTRLLGVHPSIKGTFWDVALLAMLFLHRYKLMRLGMYDDDFRSQQEEINLESSPHTSDTDVTAKVPGTHFLRPLLAKKTPSSMDWYPWMVTCDAFCLILISMFYSMIGQGGSGNVFTDVQASRVPRWFAYTLPAVLFLMIFDRWLYMSKRTTIRLFFYLSLVFLLHAAIFYFVPAITGRTVNWNGAAIALYLIKSAYLLMSAWHLRNGFPSVLNRDILTRHYGLARLLILKIYLNVPFLLELRTVMDWTFTSTSLTVGDFIRLENYYNEFLAQNCWIRFDHWIDTYFPTRKGRATPTPGKFFKGVTSIIALITVILAPMFLFAFLNSFGTRAPPKCLKLSVAVGGYPTLYEMHATGVNLYSISTSELNGLNEEIAKRKDNETFRSAYAFLSVFSNADVFRVFLEPYSLHSWQISSFTKQRLVRQLQRKEQLSFIFQISVEREYGDAQKTHSYTKASKMGPSEIYSVLGMINDSARGSSMVLELPRFFLVPPAGYLTPAGLVNSALNATFMNSTWKYEAGCWWMKLEQPIILFVDRVIPAWISWIAGSRSIVAMYVAVIFFIGKLIRDMVKTPLSNTMIENLPNVDNVLRLIQDIYVVREKRQFYLESRLYGKLLFLVRSPETIIRWSRYHVKEKKD</sequence>
<evidence type="ECO:0000313" key="17">
    <source>
        <dbReference type="Proteomes" id="UP000274131"/>
    </source>
</evidence>
<dbReference type="InterPro" id="IPR056770">
    <property type="entry name" value="Piezo_THU9_anchor"/>
</dbReference>
<feature type="transmembrane region" description="Helical" evidence="10">
    <location>
        <begin position="1282"/>
        <end position="1300"/>
    </location>
</feature>
<feature type="transmembrane region" description="Helical" evidence="10">
    <location>
        <begin position="12"/>
        <end position="33"/>
    </location>
</feature>
<evidence type="ECO:0000256" key="6">
    <source>
        <dbReference type="ARBA" id="ARBA00022989"/>
    </source>
</evidence>
<feature type="transmembrane region" description="Helical" evidence="10">
    <location>
        <begin position="625"/>
        <end position="647"/>
    </location>
</feature>
<feature type="transmembrane region" description="Helical" evidence="10">
    <location>
        <begin position="191"/>
        <end position="214"/>
    </location>
</feature>
<dbReference type="WBParaSite" id="EVEC_0000169001-mRNA-1">
    <property type="protein sequence ID" value="EVEC_0000169001-mRNA-1"/>
    <property type="gene ID" value="EVEC_0000169001"/>
</dbReference>
<accession>A0A0N4UW41</accession>
<feature type="transmembrane region" description="Helical" evidence="10">
    <location>
        <begin position="1131"/>
        <end position="1153"/>
    </location>
</feature>
<feature type="transmembrane region" description="Helical" evidence="10">
    <location>
        <begin position="1428"/>
        <end position="1452"/>
    </location>
</feature>
<feature type="transmembrane region" description="Helical" evidence="10">
    <location>
        <begin position="810"/>
        <end position="830"/>
    </location>
</feature>
<dbReference type="OrthoDB" id="5823048at2759"/>
<keyword evidence="9" id="KW-0407">Ion channel</keyword>
<evidence type="ECO:0000256" key="7">
    <source>
        <dbReference type="ARBA" id="ARBA00023065"/>
    </source>
</evidence>
<dbReference type="InterPro" id="IPR027272">
    <property type="entry name" value="Piezo"/>
</dbReference>
<feature type="domain" description="Piezo TM1-24" evidence="14">
    <location>
        <begin position="146"/>
        <end position="248"/>
    </location>
</feature>
<evidence type="ECO:0000256" key="10">
    <source>
        <dbReference type="SAM" id="Phobius"/>
    </source>
</evidence>
<evidence type="ECO:0000259" key="11">
    <source>
        <dbReference type="Pfam" id="PF12166"/>
    </source>
</evidence>
<feature type="domain" description="Piezo non-specific cation channel cap" evidence="11">
    <location>
        <begin position="1489"/>
        <end position="1755"/>
    </location>
</feature>
<evidence type="ECO:0000256" key="4">
    <source>
        <dbReference type="ARBA" id="ARBA00022475"/>
    </source>
</evidence>
<evidence type="ECO:0000259" key="12">
    <source>
        <dbReference type="Pfam" id="PF15917"/>
    </source>
</evidence>
<dbReference type="Pfam" id="PF24871">
    <property type="entry name" value="Piezo_TM1-24"/>
    <property type="match status" value="1"/>
</dbReference>
<keyword evidence="8 10" id="KW-0472">Membrane</keyword>
<comment type="similarity">
    <text evidence="2">Belongs to the PIEZO (TC 1.A.75) family.</text>
</comment>
<dbReference type="PANTHER" id="PTHR13167">
    <property type="entry name" value="PIEZO-TYPE MECHANOSENSITIVE ION CHANNEL COMPONENT"/>
    <property type="match status" value="1"/>
</dbReference>
<dbReference type="GO" id="GO:0042391">
    <property type="term" value="P:regulation of membrane potential"/>
    <property type="evidence" value="ECO:0007669"/>
    <property type="project" value="TreeGrafter"/>
</dbReference>
<dbReference type="Pfam" id="PF12166">
    <property type="entry name" value="Piezo_cap"/>
    <property type="match status" value="1"/>
</dbReference>
<feature type="transmembrane region" description="Helical" evidence="10">
    <location>
        <begin position="337"/>
        <end position="355"/>
    </location>
</feature>
<evidence type="ECO:0000259" key="13">
    <source>
        <dbReference type="Pfam" id="PF23188"/>
    </source>
</evidence>
<evidence type="ECO:0000256" key="9">
    <source>
        <dbReference type="ARBA" id="ARBA00023303"/>
    </source>
</evidence>
<feature type="transmembrane region" description="Helical" evidence="10">
    <location>
        <begin position="1667"/>
        <end position="1688"/>
    </location>
</feature>
<reference evidence="16 17" key="2">
    <citation type="submission" date="2018-10" db="EMBL/GenBank/DDBJ databases">
        <authorList>
            <consortium name="Pathogen Informatics"/>
        </authorList>
    </citation>
    <scope>NUCLEOTIDE SEQUENCE [LARGE SCALE GENOMIC DNA]</scope>
</reference>
<dbReference type="Pfam" id="PF15917">
    <property type="entry name" value="Piezo_TM25-28"/>
    <property type="match status" value="1"/>
</dbReference>
<dbReference type="EMBL" id="UXUI01007205">
    <property type="protein sequence ID" value="VDD86255.1"/>
    <property type="molecule type" value="Genomic_DNA"/>
</dbReference>
<gene>
    <name evidence="16" type="ORF">EVEC_LOCUS1398</name>
</gene>
<feature type="transmembrane region" description="Helical" evidence="10">
    <location>
        <begin position="376"/>
        <end position="409"/>
    </location>
</feature>
<dbReference type="GO" id="GO:0005886">
    <property type="term" value="C:plasma membrane"/>
    <property type="evidence" value="ECO:0007669"/>
    <property type="project" value="UniProtKB-SubCell"/>
</dbReference>
<dbReference type="InterPro" id="IPR056769">
    <property type="entry name" value="Piezo_TM1-24"/>
</dbReference>
<feature type="transmembrane region" description="Helical" evidence="10">
    <location>
        <begin position="1088"/>
        <end position="1111"/>
    </location>
</feature>
<evidence type="ECO:0000313" key="18">
    <source>
        <dbReference type="WBParaSite" id="EVEC_0000169001-mRNA-1"/>
    </source>
</evidence>
<feature type="transmembrane region" description="Helical" evidence="10">
    <location>
        <begin position="148"/>
        <end position="179"/>
    </location>
</feature>
<feature type="transmembrane region" description="Helical" evidence="10">
    <location>
        <begin position="755"/>
        <end position="777"/>
    </location>
</feature>
<dbReference type="GO" id="GO:0005261">
    <property type="term" value="F:monoatomic cation channel activity"/>
    <property type="evidence" value="ECO:0007669"/>
    <property type="project" value="TreeGrafter"/>
</dbReference>
<dbReference type="GO" id="GO:0071260">
    <property type="term" value="P:cellular response to mechanical stimulus"/>
    <property type="evidence" value="ECO:0007669"/>
    <property type="project" value="TreeGrafter"/>
</dbReference>
<feature type="domain" description="Piezo transmembrane helical unit" evidence="13">
    <location>
        <begin position="1063"/>
        <end position="1165"/>
    </location>
</feature>
<evidence type="ECO:0000256" key="5">
    <source>
        <dbReference type="ARBA" id="ARBA00022692"/>
    </source>
</evidence>
<dbReference type="Pfam" id="PF23188">
    <property type="entry name" value="THU_Piezo1"/>
    <property type="match status" value="1"/>
</dbReference>
<dbReference type="Pfam" id="PF24874">
    <property type="entry name" value="Piezo_THU9_anchor"/>
    <property type="match status" value="1"/>
</dbReference>
<feature type="transmembrane region" description="Helical" evidence="10">
    <location>
        <begin position="1312"/>
        <end position="1332"/>
    </location>
</feature>
<evidence type="ECO:0000259" key="14">
    <source>
        <dbReference type="Pfam" id="PF24871"/>
    </source>
</evidence>
<dbReference type="GO" id="GO:0008381">
    <property type="term" value="F:mechanosensitive monoatomic ion channel activity"/>
    <property type="evidence" value="ECO:0007669"/>
    <property type="project" value="InterPro"/>
</dbReference>
<keyword evidence="6 10" id="KW-1133">Transmembrane helix</keyword>
<dbReference type="InterPro" id="IPR056768">
    <property type="entry name" value="THU_Piezo"/>
</dbReference>
<feature type="transmembrane region" description="Helical" evidence="10">
    <location>
        <begin position="697"/>
        <end position="719"/>
    </location>
</feature>
<dbReference type="Proteomes" id="UP000274131">
    <property type="component" value="Unassembled WGS sequence"/>
</dbReference>
<feature type="transmembrane region" description="Helical" evidence="10">
    <location>
        <begin position="582"/>
        <end position="605"/>
    </location>
</feature>
<feature type="transmembrane region" description="Helical" evidence="10">
    <location>
        <begin position="1254"/>
        <end position="1273"/>
    </location>
</feature>
<comment type="subcellular location">
    <subcellularLocation>
        <location evidence="1">Cell membrane</location>
        <topology evidence="1">Multi-pass membrane protein</topology>
    </subcellularLocation>
</comment>
<keyword evidence="7" id="KW-0406">Ion transport</keyword>
<feature type="transmembrane region" description="Helical" evidence="10">
    <location>
        <begin position="725"/>
        <end position="743"/>
    </location>
</feature>
<proteinExistence type="inferred from homology"/>
<feature type="domain" description="Piezo TM25-28" evidence="12">
    <location>
        <begin position="689"/>
        <end position="865"/>
    </location>
</feature>
<keyword evidence="4" id="KW-1003">Cell membrane</keyword>
<feature type="transmembrane region" description="Helical" evidence="10">
    <location>
        <begin position="543"/>
        <end position="570"/>
    </location>
</feature>
<feature type="transmembrane region" description="Helical" evidence="10">
    <location>
        <begin position="53"/>
        <end position="72"/>
    </location>
</feature>
<dbReference type="GO" id="GO:0050982">
    <property type="term" value="P:detection of mechanical stimulus"/>
    <property type="evidence" value="ECO:0007669"/>
    <property type="project" value="TreeGrafter"/>
</dbReference>
<evidence type="ECO:0000256" key="1">
    <source>
        <dbReference type="ARBA" id="ARBA00004651"/>
    </source>
</evidence>
<reference evidence="18" key="1">
    <citation type="submission" date="2016-04" db="UniProtKB">
        <authorList>
            <consortium name="WormBaseParasite"/>
        </authorList>
    </citation>
    <scope>IDENTIFICATION</scope>
</reference>